<dbReference type="InterPro" id="IPR000577">
    <property type="entry name" value="Carb_kinase_FGGY"/>
</dbReference>
<dbReference type="InterPro" id="IPR043129">
    <property type="entry name" value="ATPase_NBD"/>
</dbReference>
<evidence type="ECO:0000256" key="8">
    <source>
        <dbReference type="RuleBase" id="RU003733"/>
    </source>
</evidence>
<dbReference type="GO" id="GO:0005997">
    <property type="term" value="P:xylulose metabolic process"/>
    <property type="evidence" value="ECO:0007669"/>
    <property type="project" value="InterPro"/>
</dbReference>
<keyword evidence="7 9" id="KW-0119">Carbohydrate metabolism</keyword>
<keyword evidence="2 9" id="KW-0859">Xylose metabolism</keyword>
<dbReference type="EC" id="2.7.1.17" evidence="9"/>
<dbReference type="PROSITE" id="PS00933">
    <property type="entry name" value="FGGY_KINASES_1"/>
    <property type="match status" value="1"/>
</dbReference>
<dbReference type="PANTHER" id="PTHR43095:SF5">
    <property type="entry name" value="XYLULOSE KINASE"/>
    <property type="match status" value="1"/>
</dbReference>
<organism evidence="12 13">
    <name type="scientific">Ructibacterium gallinarum</name>
    <dbReference type="NCBI Taxonomy" id="2779355"/>
    <lineage>
        <taxon>Bacteria</taxon>
        <taxon>Bacillati</taxon>
        <taxon>Bacillota</taxon>
        <taxon>Clostridia</taxon>
        <taxon>Eubacteriales</taxon>
        <taxon>Oscillospiraceae</taxon>
        <taxon>Ructibacterium</taxon>
    </lineage>
</organism>
<evidence type="ECO:0000259" key="11">
    <source>
        <dbReference type="Pfam" id="PF02782"/>
    </source>
</evidence>
<evidence type="ECO:0000256" key="7">
    <source>
        <dbReference type="ARBA" id="ARBA00023277"/>
    </source>
</evidence>
<feature type="domain" description="Carbohydrate kinase FGGY C-terminal" evidence="11">
    <location>
        <begin position="255"/>
        <end position="450"/>
    </location>
</feature>
<keyword evidence="13" id="KW-1185">Reference proteome</keyword>
<dbReference type="InterPro" id="IPR050406">
    <property type="entry name" value="FGGY_Carb_Kinase"/>
</dbReference>
<keyword evidence="5 8" id="KW-0418">Kinase</keyword>
<name>A0A9D5M212_9FIRM</name>
<dbReference type="Proteomes" id="UP000806542">
    <property type="component" value="Unassembled WGS sequence"/>
</dbReference>
<dbReference type="EMBL" id="JADCKB010000020">
    <property type="protein sequence ID" value="MBE5040686.1"/>
    <property type="molecule type" value="Genomic_DNA"/>
</dbReference>
<keyword evidence="6 9" id="KW-0067">ATP-binding</keyword>
<evidence type="ECO:0000256" key="4">
    <source>
        <dbReference type="ARBA" id="ARBA00022741"/>
    </source>
</evidence>
<dbReference type="NCBIfam" id="TIGR01312">
    <property type="entry name" value="XylB"/>
    <property type="match status" value="1"/>
</dbReference>
<evidence type="ECO:0000256" key="3">
    <source>
        <dbReference type="ARBA" id="ARBA00022679"/>
    </source>
</evidence>
<dbReference type="GO" id="GO:0042732">
    <property type="term" value="P:D-xylose metabolic process"/>
    <property type="evidence" value="ECO:0007669"/>
    <property type="project" value="UniProtKB-KW"/>
</dbReference>
<dbReference type="InterPro" id="IPR018485">
    <property type="entry name" value="FGGY_C"/>
</dbReference>
<dbReference type="InterPro" id="IPR018483">
    <property type="entry name" value="Carb_kinase_FGGY_CS"/>
</dbReference>
<dbReference type="Pfam" id="PF02782">
    <property type="entry name" value="FGGY_C"/>
    <property type="match status" value="1"/>
</dbReference>
<reference evidence="12" key="1">
    <citation type="submission" date="2020-10" db="EMBL/GenBank/DDBJ databases">
        <title>ChiBAC.</title>
        <authorList>
            <person name="Zenner C."/>
            <person name="Hitch T.C.A."/>
            <person name="Clavel T."/>
        </authorList>
    </citation>
    <scope>NUCLEOTIDE SEQUENCE</scope>
    <source>
        <strain evidence="12">DSM 107454</strain>
    </source>
</reference>
<evidence type="ECO:0000256" key="9">
    <source>
        <dbReference type="RuleBase" id="RU364073"/>
    </source>
</evidence>
<dbReference type="RefSeq" id="WP_226393240.1">
    <property type="nucleotide sequence ID" value="NZ_JADCKB010000020.1"/>
</dbReference>
<evidence type="ECO:0000256" key="1">
    <source>
        <dbReference type="ARBA" id="ARBA00009156"/>
    </source>
</evidence>
<keyword evidence="4 9" id="KW-0547">Nucleotide-binding</keyword>
<evidence type="ECO:0000256" key="5">
    <source>
        <dbReference type="ARBA" id="ARBA00022777"/>
    </source>
</evidence>
<dbReference type="SUPFAM" id="SSF53067">
    <property type="entry name" value="Actin-like ATPase domain"/>
    <property type="match status" value="2"/>
</dbReference>
<evidence type="ECO:0000313" key="13">
    <source>
        <dbReference type="Proteomes" id="UP000806542"/>
    </source>
</evidence>
<dbReference type="PIRSF" id="PIRSF000538">
    <property type="entry name" value="GlpK"/>
    <property type="match status" value="1"/>
</dbReference>
<dbReference type="AlphaFoldDB" id="A0A9D5M212"/>
<dbReference type="PROSITE" id="PS00445">
    <property type="entry name" value="FGGY_KINASES_2"/>
    <property type="match status" value="1"/>
</dbReference>
<dbReference type="GO" id="GO:0004856">
    <property type="term" value="F:D-xylulokinase activity"/>
    <property type="evidence" value="ECO:0007669"/>
    <property type="project" value="UniProtKB-EC"/>
</dbReference>
<keyword evidence="3 8" id="KW-0808">Transferase</keyword>
<comment type="caution">
    <text evidence="12">The sequence shown here is derived from an EMBL/GenBank/DDBJ whole genome shotgun (WGS) entry which is preliminary data.</text>
</comment>
<gene>
    <name evidence="9 12" type="primary">xylB</name>
    <name evidence="12" type="ORF">INF28_09455</name>
</gene>
<evidence type="ECO:0000256" key="6">
    <source>
        <dbReference type="ARBA" id="ARBA00022840"/>
    </source>
</evidence>
<dbReference type="Pfam" id="PF00370">
    <property type="entry name" value="FGGY_N"/>
    <property type="match status" value="1"/>
</dbReference>
<dbReference type="PANTHER" id="PTHR43095">
    <property type="entry name" value="SUGAR KINASE"/>
    <property type="match status" value="1"/>
</dbReference>
<accession>A0A9D5M212</accession>
<dbReference type="InterPro" id="IPR018484">
    <property type="entry name" value="FGGY_N"/>
</dbReference>
<dbReference type="Gene3D" id="3.30.420.40">
    <property type="match status" value="2"/>
</dbReference>
<dbReference type="GO" id="GO:0005524">
    <property type="term" value="F:ATP binding"/>
    <property type="evidence" value="ECO:0007669"/>
    <property type="project" value="UniProtKB-KW"/>
</dbReference>
<evidence type="ECO:0000259" key="10">
    <source>
        <dbReference type="Pfam" id="PF00370"/>
    </source>
</evidence>
<sequence length="502" mass="54997">MKRYILAHDLGTSGNKATLFDEDGKLVKSAVYPYELYVGTNNSAEQNADDWWEAVCETSRQLAVEVGNKNIAVVSFSGQMMGCLCVDKCGKPLRNAMIWADMRTTKQADYIKKHMDEKEFYKLTGHRLSASYSLTKLMWIRDNQPKIYENTYKMLNAKDYIIYKLTGSFVTEPSDASSTCMLDLNTLMWSDDIMRVSGLDKDKLPDIISSVAIAGRVSSRAAKETGLAEGTAVVCGGGDGCCAAVGSGIVQAGVANCCLGTSSWISVASKIPIYAENMETFNFAHIVPGYILPCGTMQTGGGALGWAVKNMYSGINDQTDLDNAIYETMQNEVECSSVGANGVLFLPYLIGERSPRWNTKAKGVFSGLTLNSKRGDMMRAVMEGVGYNLDIILNIFKNNGARIDELILIGGGARNKIWQKILCDIFNAPVIVPNYLEEATSMGAAVAGGVGVGMFEDFNAISKFIDINEKNIPDLTNAHIYSKMKELFENTYQALNEIFEKM</sequence>
<dbReference type="CDD" id="cd07805">
    <property type="entry name" value="ASKHA_NBD_FGGY_CvXK-like"/>
    <property type="match status" value="1"/>
</dbReference>
<dbReference type="InterPro" id="IPR006000">
    <property type="entry name" value="Xylulokinase"/>
</dbReference>
<feature type="domain" description="Carbohydrate kinase FGGY N-terminal" evidence="10">
    <location>
        <begin position="4"/>
        <end position="246"/>
    </location>
</feature>
<comment type="similarity">
    <text evidence="1 8">Belongs to the FGGY kinase family.</text>
</comment>
<comment type="catalytic activity">
    <reaction evidence="9">
        <text>D-xylulose + ATP = D-xylulose 5-phosphate + ADP + H(+)</text>
        <dbReference type="Rhea" id="RHEA:10964"/>
        <dbReference type="ChEBI" id="CHEBI:15378"/>
        <dbReference type="ChEBI" id="CHEBI:17140"/>
        <dbReference type="ChEBI" id="CHEBI:30616"/>
        <dbReference type="ChEBI" id="CHEBI:57737"/>
        <dbReference type="ChEBI" id="CHEBI:456216"/>
        <dbReference type="EC" id="2.7.1.17"/>
    </reaction>
</comment>
<proteinExistence type="inferred from homology"/>
<evidence type="ECO:0000256" key="2">
    <source>
        <dbReference type="ARBA" id="ARBA00022629"/>
    </source>
</evidence>
<protein>
    <recommendedName>
        <fullName evidence="9">Xylulose kinase</fullName>
        <shortName evidence="9">Xylulokinase</shortName>
        <ecNumber evidence="9">2.7.1.17</ecNumber>
    </recommendedName>
</protein>
<evidence type="ECO:0000313" key="12">
    <source>
        <dbReference type="EMBL" id="MBE5040686.1"/>
    </source>
</evidence>